<comment type="caution">
    <text evidence="1">The sequence shown here is derived from an EMBL/GenBank/DDBJ whole genome shotgun (WGS) entry which is preliminary data.</text>
</comment>
<dbReference type="GO" id="GO:0006281">
    <property type="term" value="P:DNA repair"/>
    <property type="evidence" value="ECO:0007669"/>
    <property type="project" value="TreeGrafter"/>
</dbReference>
<dbReference type="GO" id="GO:0008967">
    <property type="term" value="F:phosphoglycolate phosphatase activity"/>
    <property type="evidence" value="ECO:0007669"/>
    <property type="project" value="TreeGrafter"/>
</dbReference>
<dbReference type="SUPFAM" id="SSF56784">
    <property type="entry name" value="HAD-like"/>
    <property type="match status" value="1"/>
</dbReference>
<proteinExistence type="predicted"/>
<dbReference type="InterPro" id="IPR023198">
    <property type="entry name" value="PGP-like_dom2"/>
</dbReference>
<dbReference type="InterPro" id="IPR050155">
    <property type="entry name" value="HAD-like_hydrolase_sf"/>
</dbReference>
<dbReference type="PANTHER" id="PTHR43434">
    <property type="entry name" value="PHOSPHOGLYCOLATE PHOSPHATASE"/>
    <property type="match status" value="1"/>
</dbReference>
<dbReference type="InterPro" id="IPR023214">
    <property type="entry name" value="HAD_sf"/>
</dbReference>
<dbReference type="Pfam" id="PF00702">
    <property type="entry name" value="Hydrolase"/>
    <property type="match status" value="1"/>
</dbReference>
<dbReference type="EMBL" id="LAZR01005775">
    <property type="protein sequence ID" value="KKM97214.1"/>
    <property type="molecule type" value="Genomic_DNA"/>
</dbReference>
<dbReference type="AlphaFoldDB" id="A0A0F9LQ40"/>
<dbReference type="SFLD" id="SFLDG01129">
    <property type="entry name" value="C1.5:_HAD__Beta-PGM__Phosphata"/>
    <property type="match status" value="1"/>
</dbReference>
<name>A0A0F9LQ40_9ZZZZ</name>
<organism evidence="1">
    <name type="scientific">marine sediment metagenome</name>
    <dbReference type="NCBI Taxonomy" id="412755"/>
    <lineage>
        <taxon>unclassified sequences</taxon>
        <taxon>metagenomes</taxon>
        <taxon>ecological metagenomes</taxon>
    </lineage>
</organism>
<reference evidence="1" key="1">
    <citation type="journal article" date="2015" name="Nature">
        <title>Complex archaea that bridge the gap between prokaryotes and eukaryotes.</title>
        <authorList>
            <person name="Spang A."/>
            <person name="Saw J.H."/>
            <person name="Jorgensen S.L."/>
            <person name="Zaremba-Niedzwiedzka K."/>
            <person name="Martijn J."/>
            <person name="Lind A.E."/>
            <person name="van Eijk R."/>
            <person name="Schleper C."/>
            <person name="Guy L."/>
            <person name="Ettema T.J."/>
        </authorList>
    </citation>
    <scope>NUCLEOTIDE SEQUENCE</scope>
</reference>
<dbReference type="Gene3D" id="1.10.150.240">
    <property type="entry name" value="Putative phosphatase, domain 2"/>
    <property type="match status" value="1"/>
</dbReference>
<accession>A0A0F9LQ40</accession>
<dbReference type="Gene3D" id="3.40.50.1000">
    <property type="entry name" value="HAD superfamily/HAD-like"/>
    <property type="match status" value="1"/>
</dbReference>
<dbReference type="PANTHER" id="PTHR43434:SF1">
    <property type="entry name" value="PHOSPHOGLYCOLATE PHOSPHATASE"/>
    <property type="match status" value="1"/>
</dbReference>
<evidence type="ECO:0008006" key="2">
    <source>
        <dbReference type="Google" id="ProtNLM"/>
    </source>
</evidence>
<dbReference type="GO" id="GO:0005829">
    <property type="term" value="C:cytosol"/>
    <property type="evidence" value="ECO:0007669"/>
    <property type="project" value="TreeGrafter"/>
</dbReference>
<evidence type="ECO:0000313" key="1">
    <source>
        <dbReference type="EMBL" id="KKM97214.1"/>
    </source>
</evidence>
<dbReference type="InterPro" id="IPR036412">
    <property type="entry name" value="HAD-like_sf"/>
</dbReference>
<protein>
    <recommendedName>
        <fullName evidence="2">Phosphoglycolate phosphatase</fullName>
    </recommendedName>
</protein>
<dbReference type="SFLD" id="SFLDS00003">
    <property type="entry name" value="Haloacid_Dehalogenase"/>
    <property type="match status" value="1"/>
</dbReference>
<gene>
    <name evidence="1" type="ORF">LCGC14_1170310</name>
</gene>
<sequence length="224" mass="24503">MKILLFDIDGTLIDSGGAGRRALEQSFKEVCSIDNAMDGHLLAGKTDPLIIRETLENNGIRANNEIIARLKGSYIKHLREQMVFTHKSLMPGVDRLLEALRNNGHRHMGLLTGNIMEGARVKLEPLGILDYFSFGAYGSDDPDRNRLLPHAQRRYAEATGRDIPVESFAVIGDTTRDVACAKPYGAMSIAVASGFHTMEQLRAAGPDVLLPDLSDTEGFIKLAG</sequence>